<organism evidence="2 3">
    <name type="scientific">Arachis hypogaea</name>
    <name type="common">Peanut</name>
    <dbReference type="NCBI Taxonomy" id="3818"/>
    <lineage>
        <taxon>Eukaryota</taxon>
        <taxon>Viridiplantae</taxon>
        <taxon>Streptophyta</taxon>
        <taxon>Embryophyta</taxon>
        <taxon>Tracheophyta</taxon>
        <taxon>Spermatophyta</taxon>
        <taxon>Magnoliopsida</taxon>
        <taxon>eudicotyledons</taxon>
        <taxon>Gunneridae</taxon>
        <taxon>Pentapetalae</taxon>
        <taxon>rosids</taxon>
        <taxon>fabids</taxon>
        <taxon>Fabales</taxon>
        <taxon>Fabaceae</taxon>
        <taxon>Papilionoideae</taxon>
        <taxon>50 kb inversion clade</taxon>
        <taxon>dalbergioids sensu lato</taxon>
        <taxon>Dalbergieae</taxon>
        <taxon>Pterocarpus clade</taxon>
        <taxon>Arachis</taxon>
    </lineage>
</organism>
<protein>
    <submittedName>
        <fullName evidence="2">Uncharacterized protein</fullName>
    </submittedName>
</protein>
<dbReference type="EMBL" id="SDMP01000004">
    <property type="protein sequence ID" value="RYR62428.1"/>
    <property type="molecule type" value="Genomic_DNA"/>
</dbReference>
<sequence length="214" mass="23099">MASEECFVVLVHHRGSIKRKTQSGVKFIDKDPLSIFMRPTTSYDDLVNSVLQKLGLQGVKRIKKFFYRIPISVLQEIVKYDCFTIRSDEDLPVGASSSVLVNEPPVEPVASPSFAVDLNYSGGGEVGIGDIVPTSLQYATPTGMGDALLDDADDDDVEPDMIADDSGNDIGARGVAREPTGFGARDVEGSVGLTEFQVGQQLQDKDEVVLSVKT</sequence>
<evidence type="ECO:0000313" key="2">
    <source>
        <dbReference type="EMBL" id="RYR62428.1"/>
    </source>
</evidence>
<gene>
    <name evidence="2" type="ORF">Ahy_A04g019992</name>
</gene>
<comment type="caution">
    <text evidence="2">The sequence shown here is derived from an EMBL/GenBank/DDBJ whole genome shotgun (WGS) entry which is preliminary data.</text>
</comment>
<dbReference type="Proteomes" id="UP000289738">
    <property type="component" value="Chromosome A04"/>
</dbReference>
<reference evidence="2 3" key="1">
    <citation type="submission" date="2019-01" db="EMBL/GenBank/DDBJ databases">
        <title>Sequencing of cultivated peanut Arachis hypogaea provides insights into genome evolution and oil improvement.</title>
        <authorList>
            <person name="Chen X."/>
        </authorList>
    </citation>
    <scope>NUCLEOTIDE SEQUENCE [LARGE SCALE GENOMIC DNA]</scope>
    <source>
        <strain evidence="3">cv. Fuhuasheng</strain>
        <tissue evidence="2">Leaves</tissue>
    </source>
</reference>
<name>A0A445DGX3_ARAHY</name>
<keyword evidence="3" id="KW-1185">Reference proteome</keyword>
<evidence type="ECO:0000313" key="3">
    <source>
        <dbReference type="Proteomes" id="UP000289738"/>
    </source>
</evidence>
<accession>A0A445DGX3</accession>
<evidence type="ECO:0000256" key="1">
    <source>
        <dbReference type="SAM" id="MobiDB-lite"/>
    </source>
</evidence>
<feature type="region of interest" description="Disordered" evidence="1">
    <location>
        <begin position="163"/>
        <end position="183"/>
    </location>
</feature>
<dbReference type="AlphaFoldDB" id="A0A445DGX3"/>
<proteinExistence type="predicted"/>